<name>A0A1G8X2R2_9LACT</name>
<evidence type="ECO:0000313" key="13">
    <source>
        <dbReference type="EMBL" id="SDJ84938.1"/>
    </source>
</evidence>
<feature type="transmembrane region" description="Helical" evidence="11">
    <location>
        <begin position="299"/>
        <end position="320"/>
    </location>
</feature>
<evidence type="ECO:0000256" key="5">
    <source>
        <dbReference type="ARBA" id="ARBA00022448"/>
    </source>
</evidence>
<dbReference type="PANTHER" id="PTHR43738:SF1">
    <property type="entry name" value="HEMIN TRANSPORT SYSTEM PERMEASE PROTEIN HRTB-RELATED"/>
    <property type="match status" value="1"/>
</dbReference>
<feature type="transmembrane region" description="Helical" evidence="11">
    <location>
        <begin position="244"/>
        <end position="271"/>
    </location>
</feature>
<dbReference type="Proteomes" id="UP000199433">
    <property type="component" value="Unassembled WGS sequence"/>
</dbReference>
<feature type="transmembrane region" description="Helical" evidence="11">
    <location>
        <begin position="326"/>
        <end position="350"/>
    </location>
</feature>
<keyword evidence="7 11" id="KW-0812">Transmembrane</keyword>
<dbReference type="InterPro" id="IPR051125">
    <property type="entry name" value="ABC-4/HrtB_transporter"/>
</dbReference>
<feature type="domain" description="ABC3 transporter permease C-terminal" evidence="12">
    <location>
        <begin position="249"/>
        <end position="360"/>
    </location>
</feature>
<evidence type="ECO:0000259" key="12">
    <source>
        <dbReference type="Pfam" id="PF02687"/>
    </source>
</evidence>
<dbReference type="STRING" id="426701.SAMN04488098_100577"/>
<evidence type="ECO:0000256" key="1">
    <source>
        <dbReference type="ARBA" id="ARBA00004651"/>
    </source>
</evidence>
<gene>
    <name evidence="13" type="ORF">SAMN04488098_100577</name>
</gene>
<keyword evidence="5" id="KW-0813">Transport</keyword>
<dbReference type="AlphaFoldDB" id="A0A1G8X2R2"/>
<dbReference type="OrthoDB" id="384327at2"/>
<dbReference type="Pfam" id="PF02687">
    <property type="entry name" value="FtsX"/>
    <property type="match status" value="1"/>
</dbReference>
<proteinExistence type="inferred from homology"/>
<comment type="subcellular location">
    <subcellularLocation>
        <location evidence="1">Cell membrane</location>
        <topology evidence="1">Multi-pass membrane protein</topology>
    </subcellularLocation>
</comment>
<accession>A0A1G8X2R2</accession>
<feature type="transmembrane region" description="Helical" evidence="11">
    <location>
        <begin position="15"/>
        <end position="39"/>
    </location>
</feature>
<evidence type="ECO:0000256" key="4">
    <source>
        <dbReference type="ARBA" id="ARBA00016962"/>
    </source>
</evidence>
<comment type="subunit">
    <text evidence="3">The complex is composed of two ATP-binding proteins (HrtA), two transmembrane proteins (HrtB) and a solute-binding protein.</text>
</comment>
<evidence type="ECO:0000256" key="2">
    <source>
        <dbReference type="ARBA" id="ARBA00008697"/>
    </source>
</evidence>
<evidence type="ECO:0000256" key="7">
    <source>
        <dbReference type="ARBA" id="ARBA00022692"/>
    </source>
</evidence>
<keyword evidence="6" id="KW-1003">Cell membrane</keyword>
<dbReference type="RefSeq" id="WP_091265065.1">
    <property type="nucleotide sequence ID" value="NZ_FNFK01000005.1"/>
</dbReference>
<dbReference type="PANTHER" id="PTHR43738">
    <property type="entry name" value="ABC TRANSPORTER, MEMBRANE PROTEIN"/>
    <property type="match status" value="1"/>
</dbReference>
<keyword evidence="8 11" id="KW-1133">Transmembrane helix</keyword>
<evidence type="ECO:0000256" key="9">
    <source>
        <dbReference type="ARBA" id="ARBA00023136"/>
    </source>
</evidence>
<evidence type="ECO:0000256" key="11">
    <source>
        <dbReference type="SAM" id="Phobius"/>
    </source>
</evidence>
<evidence type="ECO:0000256" key="8">
    <source>
        <dbReference type="ARBA" id="ARBA00022989"/>
    </source>
</evidence>
<comment type="similarity">
    <text evidence="2">Belongs to the ABC-4 integral membrane protein family. HrtB subfamily.</text>
</comment>
<comment type="function">
    <text evidence="10">Part of the ABC transporter complex hrt involved in hemin import. Responsible for the translocation of the substrate across the membrane.</text>
</comment>
<keyword evidence="9 11" id="KW-0472">Membrane</keyword>
<sequence length="365" mass="39768">MFLAWKEIKYSKTRFALIIGVVVLVSYLVFFLTGLAYGLAQENRTSIDKWEATGIVLADESNLNINMSMFPKELVDEVDASETASLGVTSSVVQLVEDSEDDDDSKVNVTFFGVNEDEFIFPEILEGESLQNDNEVIADISLKEEEGYELNDELSLAGIDTTVTIVGFTDNAKFNVAPVLYTDQSTYQHIRASGFGERDDEIISAVVVQTDSGELEGVDLGTDDLEIFEIDEFISNLPGYNAQVLTFGFMIGFLVLIAAMIVGIFIYVLTLQKTSILGVMKAQGISSGYIGKSVVGQTLLLTLFGVLTGLGLTLITGLLLPNEVPYMNNILFFAGITTLLIVVALMGAFFSVRTVVKIDPIEAIS</sequence>
<keyword evidence="14" id="KW-1185">Reference proteome</keyword>
<evidence type="ECO:0000256" key="10">
    <source>
        <dbReference type="ARBA" id="ARBA00024973"/>
    </source>
</evidence>
<evidence type="ECO:0000313" key="14">
    <source>
        <dbReference type="Proteomes" id="UP000199433"/>
    </source>
</evidence>
<protein>
    <recommendedName>
        <fullName evidence="4">Putative hemin transport system permease protein HrtB</fullName>
    </recommendedName>
</protein>
<reference evidence="14" key="1">
    <citation type="submission" date="2016-10" db="EMBL/GenBank/DDBJ databases">
        <authorList>
            <person name="Varghese N."/>
            <person name="Submissions S."/>
        </authorList>
    </citation>
    <scope>NUCLEOTIDE SEQUENCE [LARGE SCALE GENOMIC DNA]</scope>
    <source>
        <strain evidence="14">DSM 19181</strain>
    </source>
</reference>
<evidence type="ECO:0000256" key="6">
    <source>
        <dbReference type="ARBA" id="ARBA00022475"/>
    </source>
</evidence>
<dbReference type="EMBL" id="FNFK01000005">
    <property type="protein sequence ID" value="SDJ84938.1"/>
    <property type="molecule type" value="Genomic_DNA"/>
</dbReference>
<dbReference type="InterPro" id="IPR003838">
    <property type="entry name" value="ABC3_permease_C"/>
</dbReference>
<organism evidence="13 14">
    <name type="scientific">Alkalibacterium thalassium</name>
    <dbReference type="NCBI Taxonomy" id="426701"/>
    <lineage>
        <taxon>Bacteria</taxon>
        <taxon>Bacillati</taxon>
        <taxon>Bacillota</taxon>
        <taxon>Bacilli</taxon>
        <taxon>Lactobacillales</taxon>
        <taxon>Carnobacteriaceae</taxon>
        <taxon>Alkalibacterium</taxon>
    </lineage>
</organism>
<evidence type="ECO:0000256" key="3">
    <source>
        <dbReference type="ARBA" id="ARBA00011131"/>
    </source>
</evidence>
<dbReference type="GO" id="GO:0005886">
    <property type="term" value="C:plasma membrane"/>
    <property type="evidence" value="ECO:0007669"/>
    <property type="project" value="UniProtKB-SubCell"/>
</dbReference>